<evidence type="ECO:0000313" key="3">
    <source>
        <dbReference type="EMBL" id="QDS86851.1"/>
    </source>
</evidence>
<dbReference type="SUPFAM" id="SSF54523">
    <property type="entry name" value="Pili subunits"/>
    <property type="match status" value="1"/>
</dbReference>
<dbReference type="RefSeq" id="WP_145342830.1">
    <property type="nucleotide sequence ID" value="NZ_CP036261.1"/>
</dbReference>
<dbReference type="OrthoDB" id="263714at2"/>
<dbReference type="PANTHER" id="PTHR30093">
    <property type="entry name" value="GENERAL SECRETION PATHWAY PROTEIN G"/>
    <property type="match status" value="1"/>
</dbReference>
<keyword evidence="1" id="KW-0472">Membrane</keyword>
<evidence type="ECO:0000256" key="1">
    <source>
        <dbReference type="SAM" id="Phobius"/>
    </source>
</evidence>
<protein>
    <recommendedName>
        <fullName evidence="2">DUF1559 domain-containing protein</fullName>
    </recommendedName>
</protein>
<gene>
    <name evidence="3" type="ORF">EC9_10260</name>
</gene>
<dbReference type="InterPro" id="IPR027558">
    <property type="entry name" value="Pre_pil_HX9DG_C"/>
</dbReference>
<dbReference type="Pfam" id="PF07596">
    <property type="entry name" value="SBP_bac_10"/>
    <property type="match status" value="1"/>
</dbReference>
<dbReference type="Gene3D" id="3.30.700.10">
    <property type="entry name" value="Glycoprotein, Type 4 Pilin"/>
    <property type="match status" value="1"/>
</dbReference>
<proteinExistence type="predicted"/>
<dbReference type="InterPro" id="IPR012902">
    <property type="entry name" value="N_methyl_site"/>
</dbReference>
<sequence length="331" mass="36132">MKVRSRKSAFTLVELLVVIAIIGILVGLLLPAVQTAREAARRMQCTNHLKQLGLALHNYHDTHRYFPYGYRLGEIGNRDCWYQRILPYVEQSALQDTYELCIRTPTSAGGNLSGGSSPVYTIPPTFQGKPLGSAVVPTFACPSDPSGPARCRGNQIGNYVLSNGSDFFKRTNSPSSSTKGMFYFESSTGFNNLIDGSSNTVMGSEIIIRGNNRDGHVYDGGAYWQGANHGEGFFSTQQAPNTTLPDLIVRSDTNFNECTNGNWDRFAPCEDVGYSDANASGGYRNSARSFHPGGVNLLMGDASVRFMSETIDLNTWRGLGTMQNGEVLGDF</sequence>
<dbReference type="PANTHER" id="PTHR30093:SF2">
    <property type="entry name" value="TYPE II SECRETION SYSTEM PROTEIN H"/>
    <property type="match status" value="1"/>
</dbReference>
<dbReference type="Proteomes" id="UP000319557">
    <property type="component" value="Chromosome"/>
</dbReference>
<feature type="transmembrane region" description="Helical" evidence="1">
    <location>
        <begin position="12"/>
        <end position="33"/>
    </location>
</feature>
<name>A0A517LW45_9BACT</name>
<accession>A0A517LW45</accession>
<dbReference type="EMBL" id="CP036261">
    <property type="protein sequence ID" value="QDS86851.1"/>
    <property type="molecule type" value="Genomic_DNA"/>
</dbReference>
<reference evidence="3 4" key="1">
    <citation type="submission" date="2019-02" db="EMBL/GenBank/DDBJ databases">
        <title>Deep-cultivation of Planctomycetes and their phenomic and genomic characterization uncovers novel biology.</title>
        <authorList>
            <person name="Wiegand S."/>
            <person name="Jogler M."/>
            <person name="Boedeker C."/>
            <person name="Pinto D."/>
            <person name="Vollmers J."/>
            <person name="Rivas-Marin E."/>
            <person name="Kohn T."/>
            <person name="Peeters S.H."/>
            <person name="Heuer A."/>
            <person name="Rast P."/>
            <person name="Oberbeckmann S."/>
            <person name="Bunk B."/>
            <person name="Jeske O."/>
            <person name="Meyerdierks A."/>
            <person name="Storesund J.E."/>
            <person name="Kallscheuer N."/>
            <person name="Luecker S."/>
            <person name="Lage O.M."/>
            <person name="Pohl T."/>
            <person name="Merkel B.J."/>
            <person name="Hornburger P."/>
            <person name="Mueller R.-W."/>
            <person name="Bruemmer F."/>
            <person name="Labrenz M."/>
            <person name="Spormann A.M."/>
            <person name="Op den Camp H."/>
            <person name="Overmann J."/>
            <person name="Amann R."/>
            <person name="Jetten M.S.M."/>
            <person name="Mascher T."/>
            <person name="Medema M.H."/>
            <person name="Devos D.P."/>
            <person name="Kaster A.-K."/>
            <person name="Ovreas L."/>
            <person name="Rohde M."/>
            <person name="Galperin M.Y."/>
            <person name="Jogler C."/>
        </authorList>
    </citation>
    <scope>NUCLEOTIDE SEQUENCE [LARGE SCALE GENOMIC DNA]</scope>
    <source>
        <strain evidence="3 4">EC9</strain>
    </source>
</reference>
<dbReference type="InterPro" id="IPR011453">
    <property type="entry name" value="DUF1559"/>
</dbReference>
<dbReference type="NCBIfam" id="TIGR04294">
    <property type="entry name" value="pre_pil_HX9DG"/>
    <property type="match status" value="1"/>
</dbReference>
<feature type="domain" description="DUF1559" evidence="2">
    <location>
        <begin position="34"/>
        <end position="313"/>
    </location>
</feature>
<keyword evidence="1" id="KW-1133">Transmembrane helix</keyword>
<dbReference type="Pfam" id="PF07963">
    <property type="entry name" value="N_methyl"/>
    <property type="match status" value="1"/>
</dbReference>
<keyword evidence="4" id="KW-1185">Reference proteome</keyword>
<evidence type="ECO:0000313" key="4">
    <source>
        <dbReference type="Proteomes" id="UP000319557"/>
    </source>
</evidence>
<dbReference type="KEGG" id="ruv:EC9_10260"/>
<organism evidence="3 4">
    <name type="scientific">Rosistilla ulvae</name>
    <dbReference type="NCBI Taxonomy" id="1930277"/>
    <lineage>
        <taxon>Bacteria</taxon>
        <taxon>Pseudomonadati</taxon>
        <taxon>Planctomycetota</taxon>
        <taxon>Planctomycetia</taxon>
        <taxon>Pirellulales</taxon>
        <taxon>Pirellulaceae</taxon>
        <taxon>Rosistilla</taxon>
    </lineage>
</organism>
<keyword evidence="1" id="KW-0812">Transmembrane</keyword>
<dbReference type="NCBIfam" id="TIGR02532">
    <property type="entry name" value="IV_pilin_GFxxxE"/>
    <property type="match status" value="1"/>
</dbReference>
<dbReference type="AlphaFoldDB" id="A0A517LW45"/>
<evidence type="ECO:0000259" key="2">
    <source>
        <dbReference type="Pfam" id="PF07596"/>
    </source>
</evidence>
<dbReference type="InterPro" id="IPR045584">
    <property type="entry name" value="Pilin-like"/>
</dbReference>